<name>A0A5S9HXJ2_9CAUD</name>
<dbReference type="InterPro" id="IPR027417">
    <property type="entry name" value="P-loop_NTPase"/>
</dbReference>
<reference evidence="4 5" key="1">
    <citation type="journal article" date="2019" name="Arch. Virol.">
        <title>A novel jumbo Tenacibaculum maritimum lytic phage with head-fiber-like appendages.</title>
        <authorList>
            <person name="Kawato Y."/>
            <person name="Istiqomah I."/>
            <person name="Gaafar A.Y."/>
            <person name="Hanaoka M."/>
            <person name="Ishimaru K."/>
            <person name="Yasuike M."/>
            <person name="Nishiki I."/>
            <person name="Nakamura Y."/>
            <person name="Fujiwara A."/>
            <person name="Nakai T."/>
        </authorList>
    </citation>
    <scope>NUCLEOTIDE SEQUENCE [LARGE SCALE GENOMIC DNA]</scope>
    <source>
        <strain evidence="4 5">PTm5</strain>
    </source>
</reference>
<evidence type="ECO:0000313" key="4">
    <source>
        <dbReference type="EMBL" id="BBI90760.1"/>
    </source>
</evidence>
<accession>A0A5S9HXJ2</accession>
<dbReference type="PROSITE" id="PS00674">
    <property type="entry name" value="AAA"/>
    <property type="match status" value="1"/>
</dbReference>
<dbReference type="GO" id="GO:0016020">
    <property type="term" value="C:membrane"/>
    <property type="evidence" value="ECO:0007669"/>
    <property type="project" value="UniProtKB-SubCell"/>
</dbReference>
<dbReference type="PANTHER" id="PTHR23070">
    <property type="entry name" value="BCS1 AAA-TYPE ATPASE"/>
    <property type="match status" value="1"/>
</dbReference>
<evidence type="ECO:0000256" key="2">
    <source>
        <dbReference type="ARBA" id="ARBA00007448"/>
    </source>
</evidence>
<sequence>MQEILNQIPTYSELIQFVSTQMKTNQFFQTAGFFGMLTVIATKGKTVLKYIWQRIERKLLFVATIEESEPIYEYLNKLIYDKHNNNYRKILVRTKYRNQFMRKTEKNQPDLGSKGSEKMAGYNREETLVYEQDSDMFFIRYGLQLLKVAHGREKLESAQDIDNIFMNRFVLSGFFVKGIITKLLDEALELKKKHRESENNDLIRVYTNSCDYIWVKQPNIKPKTLDKIVSNKKDSILEDMKKFIDSEQWYVDRGIFYKRGYMFYGKAGTGKTALALAIALELKRPIYCLNPAGLNDNDLKRLYRRMDKDAILLFEDVDAVFNKDRDKQDKKIKFNFSTLLNCIDGTFYKHGLITIFTTNHIERLDDALKRKGRMDVKEEINPPSTENILEYLDIFYGKQTYQPIVKERGLVMADIQEMCIANRDSISDAIRAINGDTYMKIEECHTQQSD</sequence>
<evidence type="ECO:0000259" key="3">
    <source>
        <dbReference type="SMART" id="SM00382"/>
    </source>
</evidence>
<dbReference type="InterPro" id="IPR050747">
    <property type="entry name" value="Mitochondrial_chaperone_BCS1"/>
</dbReference>
<feature type="domain" description="AAA+ ATPase" evidence="3">
    <location>
        <begin position="257"/>
        <end position="384"/>
    </location>
</feature>
<dbReference type="SMART" id="SM00382">
    <property type="entry name" value="AAA"/>
    <property type="match status" value="1"/>
</dbReference>
<dbReference type="InterPro" id="IPR003593">
    <property type="entry name" value="AAA+_ATPase"/>
</dbReference>
<dbReference type="Pfam" id="PF00004">
    <property type="entry name" value="AAA"/>
    <property type="match status" value="1"/>
</dbReference>
<evidence type="ECO:0000256" key="1">
    <source>
        <dbReference type="ARBA" id="ARBA00004167"/>
    </source>
</evidence>
<protein>
    <submittedName>
        <fullName evidence="4">AAA-type ATPase</fullName>
    </submittedName>
</protein>
<evidence type="ECO:0000313" key="5">
    <source>
        <dbReference type="Proteomes" id="UP000424080"/>
    </source>
</evidence>
<dbReference type="InterPro" id="IPR003959">
    <property type="entry name" value="ATPase_AAA_core"/>
</dbReference>
<dbReference type="Proteomes" id="UP000424080">
    <property type="component" value="Segment"/>
</dbReference>
<dbReference type="Pfam" id="PF08740">
    <property type="entry name" value="BCS1_N"/>
    <property type="match status" value="1"/>
</dbReference>
<dbReference type="GO" id="GO:0016887">
    <property type="term" value="F:ATP hydrolysis activity"/>
    <property type="evidence" value="ECO:0007669"/>
    <property type="project" value="InterPro"/>
</dbReference>
<dbReference type="SUPFAM" id="SSF52540">
    <property type="entry name" value="P-loop containing nucleoside triphosphate hydrolases"/>
    <property type="match status" value="1"/>
</dbReference>
<organism evidence="4 5">
    <name type="scientific">Tenacibaculum phage PTm5</name>
    <dbReference type="NCBI Taxonomy" id="2547426"/>
    <lineage>
        <taxon>Viruses</taxon>
        <taxon>Duplodnaviria</taxon>
        <taxon>Heunggongvirae</taxon>
        <taxon>Uroviricota</taxon>
        <taxon>Caudoviricetes</taxon>
        <taxon>Shirahamavirus</taxon>
        <taxon>Shirahamavirus PTm1</taxon>
    </lineage>
</organism>
<comment type="subcellular location">
    <subcellularLocation>
        <location evidence="1">Membrane</location>
        <topology evidence="1">Single-pass membrane protein</topology>
    </subcellularLocation>
</comment>
<comment type="similarity">
    <text evidence="2">Belongs to the AAA ATPase family. BCS1 subfamily.</text>
</comment>
<dbReference type="EMBL" id="AP019525">
    <property type="protein sequence ID" value="BBI90760.1"/>
    <property type="molecule type" value="Genomic_DNA"/>
</dbReference>
<dbReference type="GO" id="GO:0005524">
    <property type="term" value="F:ATP binding"/>
    <property type="evidence" value="ECO:0007669"/>
    <property type="project" value="InterPro"/>
</dbReference>
<dbReference type="Gene3D" id="3.40.50.300">
    <property type="entry name" value="P-loop containing nucleotide triphosphate hydrolases"/>
    <property type="match status" value="1"/>
</dbReference>
<proteinExistence type="inferred from homology"/>
<dbReference type="InterPro" id="IPR003960">
    <property type="entry name" value="ATPase_AAA_CS"/>
</dbReference>
<dbReference type="InterPro" id="IPR014851">
    <property type="entry name" value="BCS1_N"/>
</dbReference>